<keyword evidence="3" id="KW-0813">Transport</keyword>
<evidence type="ECO:0000256" key="1">
    <source>
        <dbReference type="ARBA" id="ARBA00004442"/>
    </source>
</evidence>
<evidence type="ECO:0000313" key="10">
    <source>
        <dbReference type="EMBL" id="GGM37742.1"/>
    </source>
</evidence>
<comment type="subcellular location">
    <subcellularLocation>
        <location evidence="1">Cell outer membrane</location>
    </subcellularLocation>
</comment>
<name>A0A8H9L8H3_9DEIO</name>
<dbReference type="PANTHER" id="PTHR30026:SF20">
    <property type="entry name" value="OUTER MEMBRANE PROTEIN TOLC"/>
    <property type="match status" value="1"/>
</dbReference>
<evidence type="ECO:0000256" key="3">
    <source>
        <dbReference type="ARBA" id="ARBA00022448"/>
    </source>
</evidence>
<feature type="chain" id="PRO_5034501835" description="Outer membrane efflux protein" evidence="9">
    <location>
        <begin position="24"/>
        <end position="484"/>
    </location>
</feature>
<dbReference type="InterPro" id="IPR051906">
    <property type="entry name" value="TolC-like"/>
</dbReference>
<evidence type="ECO:0000256" key="7">
    <source>
        <dbReference type="ARBA" id="ARBA00023237"/>
    </source>
</evidence>
<protein>
    <recommendedName>
        <fullName evidence="12">Outer membrane efflux protein</fullName>
    </recommendedName>
</protein>
<dbReference type="GO" id="GO:0009279">
    <property type="term" value="C:cell outer membrane"/>
    <property type="evidence" value="ECO:0007669"/>
    <property type="project" value="UniProtKB-SubCell"/>
</dbReference>
<dbReference type="EMBL" id="BMQG01000003">
    <property type="protein sequence ID" value="GGM37742.1"/>
    <property type="molecule type" value="Genomic_DNA"/>
</dbReference>
<evidence type="ECO:0000256" key="9">
    <source>
        <dbReference type="SAM" id="SignalP"/>
    </source>
</evidence>
<comment type="similarity">
    <text evidence="2">Belongs to the outer membrane factor (OMF) (TC 1.B.17) family.</text>
</comment>
<dbReference type="InterPro" id="IPR003423">
    <property type="entry name" value="OMP_efflux"/>
</dbReference>
<dbReference type="GO" id="GO:1990281">
    <property type="term" value="C:efflux pump complex"/>
    <property type="evidence" value="ECO:0007669"/>
    <property type="project" value="TreeGrafter"/>
</dbReference>
<reference evidence="11" key="1">
    <citation type="journal article" date="2019" name="Int. J. Syst. Evol. Microbiol.">
        <title>The Global Catalogue of Microorganisms (GCM) 10K type strain sequencing project: providing services to taxonomists for standard genome sequencing and annotation.</title>
        <authorList>
            <consortium name="The Broad Institute Genomics Platform"/>
            <consortium name="The Broad Institute Genome Sequencing Center for Infectious Disease"/>
            <person name="Wu L."/>
            <person name="Ma J."/>
        </authorList>
    </citation>
    <scope>NUCLEOTIDE SEQUENCE [LARGE SCALE GENOMIC DNA]</scope>
    <source>
        <strain evidence="11">JCM 31047</strain>
    </source>
</reference>
<keyword evidence="8" id="KW-0175">Coiled coil</keyword>
<comment type="caution">
    <text evidence="10">The sequence shown here is derived from an EMBL/GenBank/DDBJ whole genome shotgun (WGS) entry which is preliminary data.</text>
</comment>
<dbReference type="AlphaFoldDB" id="A0A8H9L8H3"/>
<dbReference type="Gene3D" id="1.20.1600.10">
    <property type="entry name" value="Outer membrane efflux proteins (OEP)"/>
    <property type="match status" value="1"/>
</dbReference>
<feature type="coiled-coil region" evidence="8">
    <location>
        <begin position="396"/>
        <end position="454"/>
    </location>
</feature>
<evidence type="ECO:0000256" key="2">
    <source>
        <dbReference type="ARBA" id="ARBA00007613"/>
    </source>
</evidence>
<dbReference type="Pfam" id="PF02321">
    <property type="entry name" value="OEP"/>
    <property type="match status" value="2"/>
</dbReference>
<evidence type="ECO:0000256" key="6">
    <source>
        <dbReference type="ARBA" id="ARBA00023136"/>
    </source>
</evidence>
<keyword evidence="11" id="KW-1185">Reference proteome</keyword>
<dbReference type="SUPFAM" id="SSF56954">
    <property type="entry name" value="Outer membrane efflux proteins (OEP)"/>
    <property type="match status" value="1"/>
</dbReference>
<evidence type="ECO:0008006" key="12">
    <source>
        <dbReference type="Google" id="ProtNLM"/>
    </source>
</evidence>
<dbReference type="GO" id="GO:0015288">
    <property type="term" value="F:porin activity"/>
    <property type="evidence" value="ECO:0007669"/>
    <property type="project" value="TreeGrafter"/>
</dbReference>
<keyword evidence="6" id="KW-0472">Membrane</keyword>
<evidence type="ECO:0000313" key="11">
    <source>
        <dbReference type="Proteomes" id="UP000600547"/>
    </source>
</evidence>
<keyword evidence="9" id="KW-0732">Signal</keyword>
<dbReference type="RefSeq" id="WP_110833217.1">
    <property type="nucleotide sequence ID" value="NZ_BMQG01000003.1"/>
</dbReference>
<evidence type="ECO:0000256" key="8">
    <source>
        <dbReference type="SAM" id="Coils"/>
    </source>
</evidence>
<evidence type="ECO:0000256" key="5">
    <source>
        <dbReference type="ARBA" id="ARBA00022692"/>
    </source>
</evidence>
<keyword evidence="4" id="KW-1134">Transmembrane beta strand</keyword>
<organism evidence="10 11">
    <name type="scientific">Deinococcus arenae</name>
    <dbReference type="NCBI Taxonomy" id="1452751"/>
    <lineage>
        <taxon>Bacteria</taxon>
        <taxon>Thermotogati</taxon>
        <taxon>Deinococcota</taxon>
        <taxon>Deinococci</taxon>
        <taxon>Deinococcales</taxon>
        <taxon>Deinococcaceae</taxon>
        <taxon>Deinococcus</taxon>
    </lineage>
</organism>
<dbReference type="PANTHER" id="PTHR30026">
    <property type="entry name" value="OUTER MEMBRANE PROTEIN TOLC"/>
    <property type="match status" value="1"/>
</dbReference>
<proteinExistence type="inferred from homology"/>
<sequence>MPPCPPAAPLLALTLLLSAAASAQTAAPAPTTPALTTPAPSATASVASTLDTLLAALRAAPGWRSADLTYRAAQLQLDSARARAGLTLSAGASGALTKAPWDSGSWVGNGTVTLTASLPVLPWSPLQEGLRSAERGVQAAALELRAARGTLTLQLLQAYGGLRSAADTLTLADAQLALSTQALQIARDQRAQGLLTEGALLDRQAALESAQAGRDRAARGLTQARLSVTRLLGRDPLPGAPELNRPLPDLTPGGDEAALIARALSQRPEVRRAQATLADAQAQRDAAALDARLPDLSASVSAGQIASASGSAGRTVSGSLNVKTGVLGAQLSVPLREPAQAISGVNLSLSASLPLLGGATGTALAQAQVGVQQAQLALDSARQGAELDVRTRLSAVQDERGALEAAQTRLRAAELAAQAAQARLDAGLGTRLDVQQAQLNLLQAQQALGAQRDRVALAGAALAQATADLDPLLLTLPTPLPTGG</sequence>
<gene>
    <name evidence="10" type="ORF">GCM10008956_12610</name>
</gene>
<dbReference type="Proteomes" id="UP000600547">
    <property type="component" value="Unassembled WGS sequence"/>
</dbReference>
<keyword evidence="7" id="KW-0998">Cell outer membrane</keyword>
<evidence type="ECO:0000256" key="4">
    <source>
        <dbReference type="ARBA" id="ARBA00022452"/>
    </source>
</evidence>
<feature type="signal peptide" evidence="9">
    <location>
        <begin position="1"/>
        <end position="23"/>
    </location>
</feature>
<keyword evidence="5" id="KW-0812">Transmembrane</keyword>
<dbReference type="GO" id="GO:0015562">
    <property type="term" value="F:efflux transmembrane transporter activity"/>
    <property type="evidence" value="ECO:0007669"/>
    <property type="project" value="InterPro"/>
</dbReference>
<accession>A0A8H9L8H3</accession>